<proteinExistence type="predicted"/>
<organism evidence="1 2">
    <name type="scientific">Dentiscutata heterogama</name>
    <dbReference type="NCBI Taxonomy" id="1316150"/>
    <lineage>
        <taxon>Eukaryota</taxon>
        <taxon>Fungi</taxon>
        <taxon>Fungi incertae sedis</taxon>
        <taxon>Mucoromycota</taxon>
        <taxon>Glomeromycotina</taxon>
        <taxon>Glomeromycetes</taxon>
        <taxon>Diversisporales</taxon>
        <taxon>Gigasporaceae</taxon>
        <taxon>Dentiscutata</taxon>
    </lineage>
</organism>
<comment type="caution">
    <text evidence="1">The sequence shown here is derived from an EMBL/GenBank/DDBJ whole genome shotgun (WGS) entry which is preliminary data.</text>
</comment>
<evidence type="ECO:0000313" key="1">
    <source>
        <dbReference type="EMBL" id="CAG8641377.1"/>
    </source>
</evidence>
<accession>A0ACA9N9T9</accession>
<gene>
    <name evidence="1" type="ORF">DHETER_LOCUS8861</name>
</gene>
<name>A0ACA9N9T9_9GLOM</name>
<feature type="non-terminal residue" evidence="1">
    <location>
        <position position="78"/>
    </location>
</feature>
<evidence type="ECO:0000313" key="2">
    <source>
        <dbReference type="Proteomes" id="UP000789702"/>
    </source>
</evidence>
<feature type="non-terminal residue" evidence="1">
    <location>
        <position position="1"/>
    </location>
</feature>
<reference evidence="1" key="1">
    <citation type="submission" date="2021-06" db="EMBL/GenBank/DDBJ databases">
        <authorList>
            <person name="Kallberg Y."/>
            <person name="Tangrot J."/>
            <person name="Rosling A."/>
        </authorList>
    </citation>
    <scope>NUCLEOTIDE SEQUENCE</scope>
    <source>
        <strain evidence="1">IL203A</strain>
    </source>
</reference>
<dbReference type="EMBL" id="CAJVPU010014619">
    <property type="protein sequence ID" value="CAG8641377.1"/>
    <property type="molecule type" value="Genomic_DNA"/>
</dbReference>
<protein>
    <submittedName>
        <fullName evidence="1">4476_t:CDS:1</fullName>
    </submittedName>
</protein>
<keyword evidence="2" id="KW-1185">Reference proteome</keyword>
<sequence length="78" mass="9326">QEDNCFLENFSPKKDMTFPTIKYIELSINNISKSKNWTFKDYYETSSFECDLLDSNFQDDSFVQSFIDKNQYYLSANM</sequence>
<dbReference type="Proteomes" id="UP000789702">
    <property type="component" value="Unassembled WGS sequence"/>
</dbReference>